<evidence type="ECO:0000256" key="2">
    <source>
        <dbReference type="ARBA" id="ARBA00023125"/>
    </source>
</evidence>
<dbReference type="InterPro" id="IPR050109">
    <property type="entry name" value="HTH-type_TetR-like_transc_reg"/>
</dbReference>
<reference evidence="6 7" key="1">
    <citation type="submission" date="2020-08" db="EMBL/GenBank/DDBJ databases">
        <title>Sequencing the genomes of 1000 actinobacteria strains.</title>
        <authorList>
            <person name="Klenk H.-P."/>
        </authorList>
    </citation>
    <scope>NUCLEOTIDE SEQUENCE [LARGE SCALE GENOMIC DNA]</scope>
    <source>
        <strain evidence="6 7">DSM 43851</strain>
    </source>
</reference>
<dbReference type="EMBL" id="JACHIR010000001">
    <property type="protein sequence ID" value="MBB5890066.1"/>
    <property type="molecule type" value="Genomic_DNA"/>
</dbReference>
<evidence type="ECO:0000256" key="4">
    <source>
        <dbReference type="PROSITE-ProRule" id="PRU00335"/>
    </source>
</evidence>
<evidence type="ECO:0000259" key="5">
    <source>
        <dbReference type="PROSITE" id="PS50977"/>
    </source>
</evidence>
<dbReference type="PANTHER" id="PTHR30055:SF234">
    <property type="entry name" value="HTH-TYPE TRANSCRIPTIONAL REGULATOR BETI"/>
    <property type="match status" value="1"/>
</dbReference>
<evidence type="ECO:0000313" key="6">
    <source>
        <dbReference type="EMBL" id="MBB5890066.1"/>
    </source>
</evidence>
<dbReference type="AlphaFoldDB" id="A0A7W9KCL9"/>
<evidence type="ECO:0000313" key="7">
    <source>
        <dbReference type="Proteomes" id="UP000585638"/>
    </source>
</evidence>
<dbReference type="SUPFAM" id="SSF46689">
    <property type="entry name" value="Homeodomain-like"/>
    <property type="match status" value="1"/>
</dbReference>
<name>A0A7W9KCL9_9PSEU</name>
<organism evidence="6 7">
    <name type="scientific">Kutzneria kofuensis</name>
    <dbReference type="NCBI Taxonomy" id="103725"/>
    <lineage>
        <taxon>Bacteria</taxon>
        <taxon>Bacillati</taxon>
        <taxon>Actinomycetota</taxon>
        <taxon>Actinomycetes</taxon>
        <taxon>Pseudonocardiales</taxon>
        <taxon>Pseudonocardiaceae</taxon>
        <taxon>Kutzneria</taxon>
    </lineage>
</organism>
<dbReference type="RefSeq" id="WP_379814829.1">
    <property type="nucleotide sequence ID" value="NZ_JBHMBX010000001.1"/>
</dbReference>
<dbReference type="PANTHER" id="PTHR30055">
    <property type="entry name" value="HTH-TYPE TRANSCRIPTIONAL REGULATOR RUTR"/>
    <property type="match status" value="1"/>
</dbReference>
<dbReference type="InterPro" id="IPR009057">
    <property type="entry name" value="Homeodomain-like_sf"/>
</dbReference>
<protein>
    <submittedName>
        <fullName evidence="6">AcrR family transcriptional regulator</fullName>
    </submittedName>
</protein>
<dbReference type="Proteomes" id="UP000585638">
    <property type="component" value="Unassembled WGS sequence"/>
</dbReference>
<dbReference type="PROSITE" id="PS50977">
    <property type="entry name" value="HTH_TETR_2"/>
    <property type="match status" value="1"/>
</dbReference>
<dbReference type="Pfam" id="PF00440">
    <property type="entry name" value="TetR_N"/>
    <property type="match status" value="1"/>
</dbReference>
<feature type="domain" description="HTH tetR-type" evidence="5">
    <location>
        <begin position="24"/>
        <end position="84"/>
    </location>
</feature>
<sequence length="220" mass="23915">MNPLGDEVPDKRSYVSPLREQSAARTRALILARATELFADRGYGRVTVADIATAAGVSSKTVFASVGSKSDILDRIVDEGVTASGYEQSMREVLALDAPKAVLQALAHGTRVGNEGQFTIHEAIRKALPAHDNAEALWQRAMAAYREALRTAAEHLHTLTPAPHGPVDETAGLLWLWFGPTSWRTLVVENGWSWDRAEQTLCRIATAVLWSVIDRTADSG</sequence>
<dbReference type="GO" id="GO:0000976">
    <property type="term" value="F:transcription cis-regulatory region binding"/>
    <property type="evidence" value="ECO:0007669"/>
    <property type="project" value="TreeGrafter"/>
</dbReference>
<feature type="DNA-binding region" description="H-T-H motif" evidence="4">
    <location>
        <begin position="47"/>
        <end position="66"/>
    </location>
</feature>
<keyword evidence="7" id="KW-1185">Reference proteome</keyword>
<proteinExistence type="predicted"/>
<gene>
    <name evidence="6" type="ORF">BJ998_001262</name>
</gene>
<evidence type="ECO:0000256" key="1">
    <source>
        <dbReference type="ARBA" id="ARBA00023015"/>
    </source>
</evidence>
<comment type="caution">
    <text evidence="6">The sequence shown here is derived from an EMBL/GenBank/DDBJ whole genome shotgun (WGS) entry which is preliminary data.</text>
</comment>
<evidence type="ECO:0000256" key="3">
    <source>
        <dbReference type="ARBA" id="ARBA00023163"/>
    </source>
</evidence>
<keyword evidence="2 4" id="KW-0238">DNA-binding</keyword>
<keyword evidence="1" id="KW-0805">Transcription regulation</keyword>
<dbReference type="GO" id="GO:0003700">
    <property type="term" value="F:DNA-binding transcription factor activity"/>
    <property type="evidence" value="ECO:0007669"/>
    <property type="project" value="TreeGrafter"/>
</dbReference>
<keyword evidence="3" id="KW-0804">Transcription</keyword>
<dbReference type="PRINTS" id="PR00455">
    <property type="entry name" value="HTHTETR"/>
</dbReference>
<accession>A0A7W9KCL9</accession>
<dbReference type="Gene3D" id="1.10.357.10">
    <property type="entry name" value="Tetracycline Repressor, domain 2"/>
    <property type="match status" value="1"/>
</dbReference>
<dbReference type="InterPro" id="IPR001647">
    <property type="entry name" value="HTH_TetR"/>
</dbReference>